<accession>A0ACC1ND42</accession>
<evidence type="ECO:0000313" key="2">
    <source>
        <dbReference type="Proteomes" id="UP001143910"/>
    </source>
</evidence>
<name>A0ACC1ND42_9HYPO</name>
<dbReference type="Proteomes" id="UP001143910">
    <property type="component" value="Unassembled WGS sequence"/>
</dbReference>
<protein>
    <submittedName>
        <fullName evidence="1">Uncharacterized protein</fullName>
    </submittedName>
</protein>
<dbReference type="EMBL" id="JANJQO010000522">
    <property type="protein sequence ID" value="KAJ2976948.1"/>
    <property type="molecule type" value="Genomic_DNA"/>
</dbReference>
<keyword evidence="2" id="KW-1185">Reference proteome</keyword>
<comment type="caution">
    <text evidence="1">The sequence shown here is derived from an EMBL/GenBank/DDBJ whole genome shotgun (WGS) entry which is preliminary data.</text>
</comment>
<reference evidence="1" key="1">
    <citation type="submission" date="2022-08" db="EMBL/GenBank/DDBJ databases">
        <title>Genome Sequence of Lecanicillium fungicola.</title>
        <authorList>
            <person name="Buettner E."/>
        </authorList>
    </citation>
    <scope>NUCLEOTIDE SEQUENCE</scope>
    <source>
        <strain evidence="1">Babe33</strain>
    </source>
</reference>
<organism evidence="1 2">
    <name type="scientific">Zarea fungicola</name>
    <dbReference type="NCBI Taxonomy" id="93591"/>
    <lineage>
        <taxon>Eukaryota</taxon>
        <taxon>Fungi</taxon>
        <taxon>Dikarya</taxon>
        <taxon>Ascomycota</taxon>
        <taxon>Pezizomycotina</taxon>
        <taxon>Sordariomycetes</taxon>
        <taxon>Hypocreomycetidae</taxon>
        <taxon>Hypocreales</taxon>
        <taxon>Cordycipitaceae</taxon>
        <taxon>Zarea</taxon>
    </lineage>
</organism>
<proteinExistence type="predicted"/>
<evidence type="ECO:0000313" key="1">
    <source>
        <dbReference type="EMBL" id="KAJ2976948.1"/>
    </source>
</evidence>
<sequence length="565" mass="60704">MTQVSVGHYLFSRLKQLGVESVFGVPGDYELVILDMIPEAGLTWRGNPNELIAGYAADGYARLAGVGAFVTTFGPGELSAYCCMAGQYAEYVPVVHIVGYPSTKAMNSKAIMHHSLGDGTFDMYHKMVEHISVATTVLTSPDTAASEIDRVLNAMIYHSKPVYIGVPVDIGSQQISGGGLARPLTTALPPNDAEKESAVTAEIIHLLGSRKSPVIVVDGGAVRNNFVQEGEALVKLLKIPYFGTAMSKGGVSEGIEGRFGGIYGGGASTKEVKDAVESAALALFLGHYPSDFNTGEFTQDLTPGNLVDFQRFTVKIAGVIHEVSGKYVLQRLLKELAKLPQTTVSRAVSWDPYPSNNLPTPGKLTQDFLWAKLGSYFKSGDFVIAETGTSSYGIPASSLVDVENVRMYNQTVFGSIGYATGAALGTFVAGKESGQIKRNILVTGEGSLQLTVQTFADLLRHELNATIFILNNDGYTVERLIHGMEASYNKVPAWAYDKICATFAPGFPSRYFRVETGGDLVKLLTDADFNSNSCTQVVELILDKHDAPMSVKLATAAVENFNKQN</sequence>
<gene>
    <name evidence="1" type="ORF">NQ176_g4646</name>
</gene>